<feature type="domain" description="4'-phosphopantetheinyl transferase" evidence="4">
    <location>
        <begin position="119"/>
        <end position="199"/>
    </location>
</feature>
<evidence type="ECO:0000259" key="4">
    <source>
        <dbReference type="Pfam" id="PF01648"/>
    </source>
</evidence>
<dbReference type="PANTHER" id="PTHR38096">
    <property type="entry name" value="ENTEROBACTIN SYNTHASE COMPONENT D"/>
    <property type="match status" value="1"/>
</dbReference>
<feature type="binding site" evidence="2">
    <location>
        <position position="161"/>
    </location>
    <ligand>
        <name>CoA</name>
        <dbReference type="ChEBI" id="CHEBI:57287"/>
    </ligand>
</feature>
<dbReference type="Pfam" id="PF01648">
    <property type="entry name" value="ACPS"/>
    <property type="match status" value="1"/>
</dbReference>
<evidence type="ECO:0000256" key="1">
    <source>
        <dbReference type="ARBA" id="ARBA00022679"/>
    </source>
</evidence>
<dbReference type="EMBL" id="VFOR01000002">
    <property type="protein sequence ID" value="TQL57955.1"/>
    <property type="molecule type" value="Genomic_DNA"/>
</dbReference>
<dbReference type="InterPro" id="IPR041354">
    <property type="entry name" value="4PPT_N"/>
</dbReference>
<evidence type="ECO:0000256" key="2">
    <source>
        <dbReference type="PIRSR" id="PIRSR603542-1"/>
    </source>
</evidence>
<dbReference type="AlphaFoldDB" id="A0A542ZC75"/>
<evidence type="ECO:0000259" key="5">
    <source>
        <dbReference type="Pfam" id="PF17837"/>
    </source>
</evidence>
<dbReference type="SUPFAM" id="SSF56214">
    <property type="entry name" value="4'-phosphopantetheinyl transferase"/>
    <property type="match status" value="1"/>
</dbReference>
<dbReference type="GO" id="GO:0008897">
    <property type="term" value="F:holo-[acyl-carrier-protein] synthase activity"/>
    <property type="evidence" value="ECO:0007669"/>
    <property type="project" value="InterPro"/>
</dbReference>
<dbReference type="InterPro" id="IPR003542">
    <property type="entry name" value="Enbac_synth_compD-like"/>
</dbReference>
<dbReference type="GO" id="GO:0005886">
    <property type="term" value="C:plasma membrane"/>
    <property type="evidence" value="ECO:0007669"/>
    <property type="project" value="TreeGrafter"/>
</dbReference>
<feature type="domain" description="4'-phosphopantetheinyl transferase N-terminal" evidence="5">
    <location>
        <begin position="42"/>
        <end position="111"/>
    </location>
</feature>
<dbReference type="GO" id="GO:0009366">
    <property type="term" value="C:enterobactin synthetase complex"/>
    <property type="evidence" value="ECO:0007669"/>
    <property type="project" value="InterPro"/>
</dbReference>
<evidence type="ECO:0000313" key="6">
    <source>
        <dbReference type="EMBL" id="TQL57955.1"/>
    </source>
</evidence>
<feature type="binding site" evidence="3">
    <location>
        <position position="122"/>
    </location>
    <ligand>
        <name>Mg(2+)</name>
        <dbReference type="ChEBI" id="CHEBI:18420"/>
    </ligand>
</feature>
<dbReference type="PRINTS" id="PR01399">
    <property type="entry name" value="ENTSNTHTASED"/>
</dbReference>
<comment type="caution">
    <text evidence="6">The sequence shown here is derived from an EMBL/GenBank/DDBJ whole genome shotgun (WGS) entry which is preliminary data.</text>
</comment>
<comment type="cofactor">
    <cofactor evidence="3">
        <name>Mg(2+)</name>
        <dbReference type="ChEBI" id="CHEBI:18420"/>
    </cofactor>
</comment>
<feature type="binding site" evidence="2">
    <location>
        <position position="175"/>
    </location>
    <ligand>
        <name>CoA</name>
        <dbReference type="ChEBI" id="CHEBI:57287"/>
    </ligand>
</feature>
<keyword evidence="7" id="KW-1185">Reference proteome</keyword>
<feature type="binding site" evidence="2">
    <location>
        <position position="61"/>
    </location>
    <ligand>
        <name>CoA</name>
        <dbReference type="ChEBI" id="CHEBI:57287"/>
    </ligand>
</feature>
<gene>
    <name evidence="6" type="ORF">FB460_1803</name>
</gene>
<evidence type="ECO:0000256" key="3">
    <source>
        <dbReference type="PIRSR" id="PIRSR603542-2"/>
    </source>
</evidence>
<keyword evidence="3" id="KW-0479">Metal-binding</keyword>
<reference evidence="6 7" key="1">
    <citation type="submission" date="2019-06" db="EMBL/GenBank/DDBJ databases">
        <title>Sequencing the genomes of 1000 actinobacteria strains.</title>
        <authorList>
            <person name="Klenk H.-P."/>
        </authorList>
    </citation>
    <scope>NUCLEOTIDE SEQUENCE [LARGE SCALE GENOMIC DNA]</scope>
    <source>
        <strain evidence="6 7">DSM 8251</strain>
    </source>
</reference>
<keyword evidence="1 6" id="KW-0808">Transferase</keyword>
<dbReference type="GO" id="GO:0009239">
    <property type="term" value="P:enterobactin biosynthetic process"/>
    <property type="evidence" value="ECO:0007669"/>
    <property type="project" value="InterPro"/>
</dbReference>
<dbReference type="Pfam" id="PF17837">
    <property type="entry name" value="4PPT_N"/>
    <property type="match status" value="1"/>
</dbReference>
<dbReference type="Gene3D" id="3.90.470.20">
    <property type="entry name" value="4'-phosphopantetheinyl transferase domain"/>
    <property type="match status" value="1"/>
</dbReference>
<feature type="binding site" evidence="2">
    <location>
        <position position="122"/>
    </location>
    <ligand>
        <name>CoA</name>
        <dbReference type="ChEBI" id="CHEBI:57287"/>
    </ligand>
</feature>
<proteinExistence type="predicted"/>
<keyword evidence="3" id="KW-0460">Magnesium</keyword>
<dbReference type="InterPro" id="IPR008278">
    <property type="entry name" value="4-PPantetheinyl_Trfase_dom"/>
</dbReference>
<feature type="binding site" evidence="3">
    <location>
        <position position="123"/>
    </location>
    <ligand>
        <name>Mg(2+)</name>
        <dbReference type="ChEBI" id="CHEBI:18420"/>
    </ligand>
</feature>
<dbReference type="PANTHER" id="PTHR38096:SF1">
    <property type="entry name" value="ENTEROBACTIN SYNTHASE COMPONENT D"/>
    <property type="match status" value="1"/>
</dbReference>
<evidence type="ECO:0000313" key="7">
    <source>
        <dbReference type="Proteomes" id="UP000316196"/>
    </source>
</evidence>
<feature type="binding site" evidence="3">
    <location>
        <position position="124"/>
    </location>
    <ligand>
        <name>Mg(2+)</name>
        <dbReference type="ChEBI" id="CHEBI:18420"/>
    </ligand>
</feature>
<protein>
    <submittedName>
        <fullName evidence="6">4'-phosphopantetheinyl transferase superfamily protein</fullName>
    </submittedName>
</protein>
<sequence>MAPVPAPISWPYHRRVPRTLFPDAVAVRWSTGDVPGKLHPREQELIRSAVPSRVAEFRTGRTLARECLAEFMGPAAADAVIERHPDRSPAWPKGYCGSITHCTGLRIAVVARRGDVSALGVDAEPAVELPPEAVPELLTTEECRLLAERGVPDVLGFSAKESLYKLWTGMGGGWLGFFEARIANVDGRALKVEVTSNTRPCGVPPVIDIGYRISGGHVVTGAWL</sequence>
<accession>A0A542ZC75</accession>
<dbReference type="Proteomes" id="UP000316196">
    <property type="component" value="Unassembled WGS sequence"/>
</dbReference>
<feature type="binding site" evidence="2">
    <location>
        <position position="53"/>
    </location>
    <ligand>
        <name>CoA</name>
        <dbReference type="ChEBI" id="CHEBI:57287"/>
    </ligand>
</feature>
<dbReference type="InterPro" id="IPR037143">
    <property type="entry name" value="4-PPantetheinyl_Trfase_dom_sf"/>
</dbReference>
<feature type="binding site" evidence="2">
    <location>
        <position position="165"/>
    </location>
    <ligand>
        <name>CoA</name>
        <dbReference type="ChEBI" id="CHEBI:57287"/>
    </ligand>
</feature>
<feature type="binding site" evidence="2">
    <location>
        <begin position="100"/>
        <end position="101"/>
    </location>
    <ligand>
        <name>CoA</name>
        <dbReference type="ChEBI" id="CHEBI:57287"/>
    </ligand>
</feature>
<organism evidence="6 7">
    <name type="scientific">Propioniferax innocua</name>
    <dbReference type="NCBI Taxonomy" id="1753"/>
    <lineage>
        <taxon>Bacteria</taxon>
        <taxon>Bacillati</taxon>
        <taxon>Actinomycetota</taxon>
        <taxon>Actinomycetes</taxon>
        <taxon>Propionibacteriales</taxon>
        <taxon>Propionibacteriaceae</taxon>
        <taxon>Propioniferax</taxon>
    </lineage>
</organism>
<dbReference type="GO" id="GO:0000287">
    <property type="term" value="F:magnesium ion binding"/>
    <property type="evidence" value="ECO:0007669"/>
    <property type="project" value="InterPro"/>
</dbReference>
<name>A0A542ZC75_9ACTN</name>